<dbReference type="Proteomes" id="UP000610594">
    <property type="component" value="Unassembled WGS sequence"/>
</dbReference>
<evidence type="ECO:0000256" key="3">
    <source>
        <dbReference type="ARBA" id="ARBA00022679"/>
    </source>
</evidence>
<keyword evidence="3 7" id="KW-0808">Transferase</keyword>
<dbReference type="EC" id="2.1.1.37" evidence="1"/>
<keyword evidence="9" id="KW-0812">Transmembrane</keyword>
<name>A0ABX0N400_9BURK</name>
<evidence type="ECO:0000256" key="2">
    <source>
        <dbReference type="ARBA" id="ARBA00022603"/>
    </source>
</evidence>
<evidence type="ECO:0000256" key="9">
    <source>
        <dbReference type="SAM" id="Phobius"/>
    </source>
</evidence>
<dbReference type="InterPro" id="IPR050390">
    <property type="entry name" value="C5-Methyltransferase"/>
</dbReference>
<evidence type="ECO:0000256" key="1">
    <source>
        <dbReference type="ARBA" id="ARBA00011975"/>
    </source>
</evidence>
<dbReference type="InterPro" id="IPR029063">
    <property type="entry name" value="SAM-dependent_MTases_sf"/>
</dbReference>
<comment type="catalytic activity">
    <reaction evidence="6">
        <text>a 2'-deoxycytidine in DNA + S-adenosyl-L-methionine = a 5-methyl-2'-deoxycytidine in DNA + S-adenosyl-L-homocysteine + H(+)</text>
        <dbReference type="Rhea" id="RHEA:13681"/>
        <dbReference type="Rhea" id="RHEA-COMP:11369"/>
        <dbReference type="Rhea" id="RHEA-COMP:11370"/>
        <dbReference type="ChEBI" id="CHEBI:15378"/>
        <dbReference type="ChEBI" id="CHEBI:57856"/>
        <dbReference type="ChEBI" id="CHEBI:59789"/>
        <dbReference type="ChEBI" id="CHEBI:85452"/>
        <dbReference type="ChEBI" id="CHEBI:85454"/>
        <dbReference type="EC" id="2.1.1.37"/>
    </reaction>
</comment>
<sequence length="435" mass="47351">MKQSTCQSSDDVLALFAGAGGLSYGFSLAGLKPVAGAEIDSDACSTYRNNLGSACFELNLGTADPDFFTKILSGKEPLAVIGGPPCQGFSTAGARNAVDPRNALIFNYLEIVKTVNPRWFVFENVEGLLTSGRGEAVAALVERFLLFGYSVRLQKVNFAAYGVPQTRKRVVIIGNRLGIDFEFPEEVYSFDSGKSKKRSAKPFAPSINQALAGLGHAARDRSMLVGYSTSTPASQYDALMRGKNESTAVSLHWHSTDDEDVERFSMLAPGQSMKHLPEELWHPSFRRRAFRRVSDGTPTENRGGAPSGIKRLHADLNCLTITGAATREFIHPTEHRALTLRECARLQSFPDSYEFSGPVNAVSQQIGNAVPPQAALSIAQHLMKLDARFGSDLGVSDRIKSPRLLGFNLTDSLGMSEALRETEGRLVRLLQPTLF</sequence>
<dbReference type="PANTHER" id="PTHR10629:SF52">
    <property type="entry name" value="DNA (CYTOSINE-5)-METHYLTRANSFERASE 1"/>
    <property type="match status" value="1"/>
</dbReference>
<gene>
    <name evidence="10" type="primary">dcm</name>
    <name evidence="10" type="ORF">F1735_28880</name>
</gene>
<dbReference type="GO" id="GO:0003886">
    <property type="term" value="F:DNA (cytosine-5-)-methyltransferase activity"/>
    <property type="evidence" value="ECO:0007669"/>
    <property type="project" value="UniProtKB-EC"/>
</dbReference>
<feature type="active site" evidence="7">
    <location>
        <position position="86"/>
    </location>
</feature>
<comment type="caution">
    <text evidence="10">The sequence shown here is derived from an EMBL/GenBank/DDBJ whole genome shotgun (WGS) entry which is preliminary data.</text>
</comment>
<evidence type="ECO:0000256" key="4">
    <source>
        <dbReference type="ARBA" id="ARBA00022691"/>
    </source>
</evidence>
<keyword evidence="5" id="KW-0680">Restriction system</keyword>
<comment type="similarity">
    <text evidence="7 8">Belongs to the class I-like SAM-binding methyltransferase superfamily. C5-methyltransferase family.</text>
</comment>
<keyword evidence="9" id="KW-1133">Transmembrane helix</keyword>
<dbReference type="PANTHER" id="PTHR10629">
    <property type="entry name" value="CYTOSINE-SPECIFIC METHYLTRANSFERASE"/>
    <property type="match status" value="1"/>
</dbReference>
<dbReference type="InterPro" id="IPR001525">
    <property type="entry name" value="C5_MeTfrase"/>
</dbReference>
<dbReference type="RefSeq" id="WP_167240153.1">
    <property type="nucleotide sequence ID" value="NZ_WHJF01000122.1"/>
</dbReference>
<dbReference type="Gene3D" id="3.40.50.150">
    <property type="entry name" value="Vaccinia Virus protein VP39"/>
    <property type="match status" value="1"/>
</dbReference>
<evidence type="ECO:0000256" key="5">
    <source>
        <dbReference type="ARBA" id="ARBA00022747"/>
    </source>
</evidence>
<dbReference type="PROSITE" id="PS51679">
    <property type="entry name" value="SAM_MT_C5"/>
    <property type="match status" value="1"/>
</dbReference>
<dbReference type="SUPFAM" id="SSF53335">
    <property type="entry name" value="S-adenosyl-L-methionine-dependent methyltransferases"/>
    <property type="match status" value="1"/>
</dbReference>
<keyword evidence="9" id="KW-0472">Membrane</keyword>
<keyword evidence="11" id="KW-1185">Reference proteome</keyword>
<dbReference type="PRINTS" id="PR00105">
    <property type="entry name" value="C5METTRFRASE"/>
</dbReference>
<evidence type="ECO:0000313" key="10">
    <source>
        <dbReference type="EMBL" id="NHZ66259.1"/>
    </source>
</evidence>
<evidence type="ECO:0000256" key="8">
    <source>
        <dbReference type="RuleBase" id="RU000416"/>
    </source>
</evidence>
<proteinExistence type="inferred from homology"/>
<feature type="transmembrane region" description="Helical" evidence="9">
    <location>
        <begin position="12"/>
        <end position="31"/>
    </location>
</feature>
<dbReference type="NCBIfam" id="TIGR00675">
    <property type="entry name" value="dcm"/>
    <property type="match status" value="1"/>
</dbReference>
<keyword evidence="4 7" id="KW-0949">S-adenosyl-L-methionine</keyword>
<accession>A0ABX0N400</accession>
<evidence type="ECO:0000256" key="6">
    <source>
        <dbReference type="ARBA" id="ARBA00047422"/>
    </source>
</evidence>
<reference evidence="10 11" key="1">
    <citation type="submission" date="2019-10" db="EMBL/GenBank/DDBJ databases">
        <title>Taxonomy of Antarctic Massilia spp.: description of Massilia rubra sp. nov., Massilia aquatica sp. nov., Massilia mucilaginosa sp. nov., Massilia frigida sp. nov. isolated from streams, lakes and regoliths.</title>
        <authorList>
            <person name="Holochova P."/>
            <person name="Sedlacek I."/>
            <person name="Kralova S."/>
            <person name="Maslanova I."/>
            <person name="Busse H.-J."/>
            <person name="Stankova E."/>
            <person name="Vrbovska V."/>
            <person name="Kovarovic V."/>
            <person name="Bartak M."/>
            <person name="Svec P."/>
            <person name="Pantucek R."/>
        </authorList>
    </citation>
    <scope>NUCLEOTIDE SEQUENCE [LARGE SCALE GENOMIC DNA]</scope>
    <source>
        <strain evidence="10 11">CCM 8694</strain>
    </source>
</reference>
<dbReference type="EMBL" id="WHJF01000122">
    <property type="protein sequence ID" value="NHZ66259.1"/>
    <property type="molecule type" value="Genomic_DNA"/>
</dbReference>
<keyword evidence="2 7" id="KW-0489">Methyltransferase</keyword>
<evidence type="ECO:0000256" key="7">
    <source>
        <dbReference type="PROSITE-ProRule" id="PRU01016"/>
    </source>
</evidence>
<evidence type="ECO:0000313" key="11">
    <source>
        <dbReference type="Proteomes" id="UP000610594"/>
    </source>
</evidence>
<organism evidence="10 11">
    <name type="scientific">Massilia genomosp. 1</name>
    <dbReference type="NCBI Taxonomy" id="2609280"/>
    <lineage>
        <taxon>Bacteria</taxon>
        <taxon>Pseudomonadati</taxon>
        <taxon>Pseudomonadota</taxon>
        <taxon>Betaproteobacteria</taxon>
        <taxon>Burkholderiales</taxon>
        <taxon>Oxalobacteraceae</taxon>
        <taxon>Telluria group</taxon>
        <taxon>Massilia</taxon>
    </lineage>
</organism>
<dbReference type="GO" id="GO:0032259">
    <property type="term" value="P:methylation"/>
    <property type="evidence" value="ECO:0007669"/>
    <property type="project" value="UniProtKB-KW"/>
</dbReference>
<dbReference type="Gene3D" id="3.90.120.10">
    <property type="entry name" value="DNA Methylase, subunit A, domain 2"/>
    <property type="match status" value="1"/>
</dbReference>
<protein>
    <recommendedName>
        <fullName evidence="1">DNA (cytosine-5-)-methyltransferase</fullName>
        <ecNumber evidence="1">2.1.1.37</ecNumber>
    </recommendedName>
</protein>
<dbReference type="Pfam" id="PF00145">
    <property type="entry name" value="DNA_methylase"/>
    <property type="match status" value="1"/>
</dbReference>